<protein>
    <submittedName>
        <fullName evidence="2">CAZy families GH3 protein</fullName>
    </submittedName>
</protein>
<evidence type="ECO:0000313" key="2">
    <source>
        <dbReference type="EMBL" id="AIA92569.1"/>
    </source>
</evidence>
<dbReference type="InterPro" id="IPR036962">
    <property type="entry name" value="Glyco_hydro_3_N_sf"/>
</dbReference>
<dbReference type="Gene3D" id="3.20.20.300">
    <property type="entry name" value="Glycoside hydrolase, family 3, N-terminal domain"/>
    <property type="match status" value="1"/>
</dbReference>
<keyword evidence="1" id="KW-0732">Signal</keyword>
<sequence>MNRRGMSVLALLLATLLLGWNPGAARAAAPGRAAGASAGVDAGVPSLDVMIGSMLMLGFRGTELSPGYPFLEAVRAGHVGHVILFDRDIATGGGRNIVSPGQVRRLT</sequence>
<feature type="non-terminal residue" evidence="2">
    <location>
        <position position="107"/>
    </location>
</feature>
<organism evidence="2">
    <name type="scientific">uncultured Chlorobaculum sp</name>
    <dbReference type="NCBI Taxonomy" id="257522"/>
    <lineage>
        <taxon>Bacteria</taxon>
        <taxon>Pseudomonadati</taxon>
        <taxon>Chlorobiota</taxon>
        <taxon>Chlorobiia</taxon>
        <taxon>Chlorobiales</taxon>
        <taxon>Chlorobiaceae</taxon>
        <taxon>Chlorobaculum</taxon>
        <taxon>environmental samples</taxon>
    </lineage>
</organism>
<dbReference type="AlphaFoldDB" id="A0A060CBH6"/>
<evidence type="ECO:0000256" key="1">
    <source>
        <dbReference type="SAM" id="SignalP"/>
    </source>
</evidence>
<dbReference type="EMBL" id="KF125243">
    <property type="protein sequence ID" value="AIA92569.1"/>
    <property type="molecule type" value="Genomic_DNA"/>
</dbReference>
<dbReference type="GO" id="GO:0004553">
    <property type="term" value="F:hydrolase activity, hydrolyzing O-glycosyl compounds"/>
    <property type="evidence" value="ECO:0007669"/>
    <property type="project" value="InterPro"/>
</dbReference>
<feature type="signal peptide" evidence="1">
    <location>
        <begin position="1"/>
        <end position="27"/>
    </location>
</feature>
<accession>A0A060CBH6</accession>
<reference evidence="2" key="1">
    <citation type="journal article" date="2013" name="Environ. Microbiol.">
        <title>Seasonally variable intestinal metagenomes of the red palm weevil (Rhynchophorus ferrugineus).</title>
        <authorList>
            <person name="Jia S."/>
            <person name="Zhang X."/>
            <person name="Zhang G."/>
            <person name="Yin A."/>
            <person name="Zhang S."/>
            <person name="Li F."/>
            <person name="Wang L."/>
            <person name="Zhao D."/>
            <person name="Yun Q."/>
            <person name="Tala"/>
            <person name="Wang J."/>
            <person name="Sun G."/>
            <person name="Baabdullah M."/>
            <person name="Yu X."/>
            <person name="Hu S."/>
            <person name="Al-Mssallem I.S."/>
            <person name="Yu J."/>
        </authorList>
    </citation>
    <scope>NUCLEOTIDE SEQUENCE</scope>
</reference>
<feature type="chain" id="PRO_5001585480" evidence="1">
    <location>
        <begin position="28"/>
        <end position="107"/>
    </location>
</feature>
<name>A0A060CBH6_9CHLB</name>
<proteinExistence type="predicted"/>
<dbReference type="GO" id="GO:0005975">
    <property type="term" value="P:carbohydrate metabolic process"/>
    <property type="evidence" value="ECO:0007669"/>
    <property type="project" value="InterPro"/>
</dbReference>